<name>A0A426ZB28_ENSVE</name>
<protein>
    <submittedName>
        <fullName evidence="2">Uncharacterized protein</fullName>
    </submittedName>
</protein>
<evidence type="ECO:0000313" key="3">
    <source>
        <dbReference type="Proteomes" id="UP000287651"/>
    </source>
</evidence>
<dbReference type="Proteomes" id="UP000287651">
    <property type="component" value="Unassembled WGS sequence"/>
</dbReference>
<feature type="non-terminal residue" evidence="2">
    <location>
        <position position="128"/>
    </location>
</feature>
<feature type="region of interest" description="Disordered" evidence="1">
    <location>
        <begin position="62"/>
        <end position="87"/>
    </location>
</feature>
<proteinExistence type="predicted"/>
<dbReference type="AlphaFoldDB" id="A0A426ZB28"/>
<feature type="compositionally biased region" description="Basic residues" evidence="1">
    <location>
        <begin position="69"/>
        <end position="85"/>
    </location>
</feature>
<accession>A0A426ZB28</accession>
<sequence>MLALRRTVEPRTSLQARFAILTCTARYGRYIPDRQVASTRITRYRMVPPKIDHRRSIEGEIGLIEGEKGKKKRKRRKKKRRRRKPSTVLTVVARGSPAHHRLASTLACFFSRARRRNISPCGEKDLSD</sequence>
<comment type="caution">
    <text evidence="2">The sequence shown here is derived from an EMBL/GenBank/DDBJ whole genome shotgun (WGS) entry which is preliminary data.</text>
</comment>
<dbReference type="EMBL" id="AMZH03007499">
    <property type="protein sequence ID" value="RRT61184.1"/>
    <property type="molecule type" value="Genomic_DNA"/>
</dbReference>
<gene>
    <name evidence="2" type="ORF">B296_00027720</name>
</gene>
<evidence type="ECO:0000256" key="1">
    <source>
        <dbReference type="SAM" id="MobiDB-lite"/>
    </source>
</evidence>
<organism evidence="2 3">
    <name type="scientific">Ensete ventricosum</name>
    <name type="common">Abyssinian banana</name>
    <name type="synonym">Musa ensete</name>
    <dbReference type="NCBI Taxonomy" id="4639"/>
    <lineage>
        <taxon>Eukaryota</taxon>
        <taxon>Viridiplantae</taxon>
        <taxon>Streptophyta</taxon>
        <taxon>Embryophyta</taxon>
        <taxon>Tracheophyta</taxon>
        <taxon>Spermatophyta</taxon>
        <taxon>Magnoliopsida</taxon>
        <taxon>Liliopsida</taxon>
        <taxon>Zingiberales</taxon>
        <taxon>Musaceae</taxon>
        <taxon>Ensete</taxon>
    </lineage>
</organism>
<reference evidence="2 3" key="1">
    <citation type="journal article" date="2014" name="Agronomy (Basel)">
        <title>A Draft Genome Sequence for Ensete ventricosum, the Drought-Tolerant Tree Against Hunger.</title>
        <authorList>
            <person name="Harrison J."/>
            <person name="Moore K.A."/>
            <person name="Paszkiewicz K."/>
            <person name="Jones T."/>
            <person name="Grant M."/>
            <person name="Ambacheew D."/>
            <person name="Muzemil S."/>
            <person name="Studholme D.J."/>
        </authorList>
    </citation>
    <scope>NUCLEOTIDE SEQUENCE [LARGE SCALE GENOMIC DNA]</scope>
</reference>
<evidence type="ECO:0000313" key="2">
    <source>
        <dbReference type="EMBL" id="RRT61184.1"/>
    </source>
</evidence>